<organism evidence="1 2">
    <name type="scientific">Arcicella rigui</name>
    <dbReference type="NCBI Taxonomy" id="797020"/>
    <lineage>
        <taxon>Bacteria</taxon>
        <taxon>Pseudomonadati</taxon>
        <taxon>Bacteroidota</taxon>
        <taxon>Cytophagia</taxon>
        <taxon>Cytophagales</taxon>
        <taxon>Flectobacillaceae</taxon>
        <taxon>Arcicella</taxon>
    </lineage>
</organism>
<evidence type="ECO:0000313" key="2">
    <source>
        <dbReference type="Proteomes" id="UP001302949"/>
    </source>
</evidence>
<protein>
    <recommendedName>
        <fullName evidence="3">Prevent-host-death protein</fullName>
    </recommendedName>
</protein>
<name>A0ABU5Q9G9_9BACT</name>
<gene>
    <name evidence="1" type="ORF">VB248_10160</name>
</gene>
<reference evidence="1 2" key="1">
    <citation type="submission" date="2023-12" db="EMBL/GenBank/DDBJ databases">
        <title>Novel species of the genus Arcicella isolated from rivers.</title>
        <authorList>
            <person name="Lu H."/>
        </authorList>
    </citation>
    <scope>NUCLEOTIDE SEQUENCE [LARGE SCALE GENOMIC DNA]</scope>
    <source>
        <strain evidence="1 2">KCTC 23307</strain>
    </source>
</reference>
<accession>A0ABU5Q9G9</accession>
<evidence type="ECO:0000313" key="1">
    <source>
        <dbReference type="EMBL" id="MEA5139501.1"/>
    </source>
</evidence>
<proteinExistence type="predicted"/>
<dbReference type="EMBL" id="JAYFUM010000010">
    <property type="protein sequence ID" value="MEA5139501.1"/>
    <property type="molecule type" value="Genomic_DNA"/>
</dbReference>
<dbReference type="Proteomes" id="UP001302949">
    <property type="component" value="Unassembled WGS sequence"/>
</dbReference>
<keyword evidence="2" id="KW-1185">Reference proteome</keyword>
<evidence type="ECO:0008006" key="3">
    <source>
        <dbReference type="Google" id="ProtNLM"/>
    </source>
</evidence>
<comment type="caution">
    <text evidence="1">The sequence shown here is derived from an EMBL/GenBank/DDBJ whole genome shotgun (WGS) entry which is preliminary data.</text>
</comment>
<dbReference type="RefSeq" id="WP_323296658.1">
    <property type="nucleotide sequence ID" value="NZ_JAYFUM010000010.1"/>
</dbReference>
<sequence>MALHYITDSDGKHTAVVIPIEEWHKISAQLNDLKLNELTKKKPSDFVGCITKETAQKMIDDIESSREQWERNI</sequence>